<evidence type="ECO:0000313" key="1">
    <source>
        <dbReference type="EMBL" id="KAF2576874.1"/>
    </source>
</evidence>
<comment type="caution">
    <text evidence="1">The sequence shown here is derived from an EMBL/GenBank/DDBJ whole genome shotgun (WGS) entry which is preliminary data.</text>
</comment>
<gene>
    <name evidence="1" type="ORF">F2Q68_00001778</name>
</gene>
<sequence length="83" mass="9420">MAIYREILTPYNLARANATLAFVEVGNQEKPFGTGQIDSFGSSEKLKSWWTWSDCLVECMSYLIRGGDTGELKLMYDDDLNDE</sequence>
<protein>
    <submittedName>
        <fullName evidence="1">Uncharacterized protein</fullName>
    </submittedName>
</protein>
<evidence type="ECO:0000313" key="2">
    <source>
        <dbReference type="Proteomes" id="UP000712281"/>
    </source>
</evidence>
<dbReference type="AlphaFoldDB" id="A0A8S9J454"/>
<accession>A0A8S9J454</accession>
<proteinExistence type="predicted"/>
<name>A0A8S9J454_BRACR</name>
<dbReference type="Proteomes" id="UP000712281">
    <property type="component" value="Unassembled WGS sequence"/>
</dbReference>
<organism evidence="1 2">
    <name type="scientific">Brassica cretica</name>
    <name type="common">Mustard</name>
    <dbReference type="NCBI Taxonomy" id="69181"/>
    <lineage>
        <taxon>Eukaryota</taxon>
        <taxon>Viridiplantae</taxon>
        <taxon>Streptophyta</taxon>
        <taxon>Embryophyta</taxon>
        <taxon>Tracheophyta</taxon>
        <taxon>Spermatophyta</taxon>
        <taxon>Magnoliopsida</taxon>
        <taxon>eudicotyledons</taxon>
        <taxon>Gunneridae</taxon>
        <taxon>Pentapetalae</taxon>
        <taxon>rosids</taxon>
        <taxon>malvids</taxon>
        <taxon>Brassicales</taxon>
        <taxon>Brassicaceae</taxon>
        <taxon>Brassiceae</taxon>
        <taxon>Brassica</taxon>
    </lineage>
</organism>
<reference evidence="1" key="1">
    <citation type="submission" date="2019-12" db="EMBL/GenBank/DDBJ databases">
        <title>Genome sequencing and annotation of Brassica cretica.</title>
        <authorList>
            <person name="Studholme D.J."/>
            <person name="Sarris P.F."/>
        </authorList>
    </citation>
    <scope>NUCLEOTIDE SEQUENCE</scope>
    <source>
        <strain evidence="1">PFS-001/15</strain>
        <tissue evidence="1">Leaf</tissue>
    </source>
</reference>
<dbReference type="EMBL" id="QGKW02001660">
    <property type="protein sequence ID" value="KAF2576874.1"/>
    <property type="molecule type" value="Genomic_DNA"/>
</dbReference>